<feature type="region of interest" description="Disordered" evidence="1">
    <location>
        <begin position="1"/>
        <end position="21"/>
    </location>
</feature>
<accession>A0A8T0W5G1</accession>
<protein>
    <submittedName>
        <fullName evidence="2">Uncharacterized protein</fullName>
    </submittedName>
</protein>
<dbReference type="AlphaFoldDB" id="A0A8T0W5G1"/>
<evidence type="ECO:0000313" key="2">
    <source>
        <dbReference type="EMBL" id="KAG2642558.1"/>
    </source>
</evidence>
<evidence type="ECO:0000313" key="3">
    <source>
        <dbReference type="Proteomes" id="UP000823388"/>
    </source>
</evidence>
<dbReference type="Proteomes" id="UP000823388">
    <property type="component" value="Chromosome 2K"/>
</dbReference>
<organism evidence="2 3">
    <name type="scientific">Panicum virgatum</name>
    <name type="common">Blackwell switchgrass</name>
    <dbReference type="NCBI Taxonomy" id="38727"/>
    <lineage>
        <taxon>Eukaryota</taxon>
        <taxon>Viridiplantae</taxon>
        <taxon>Streptophyta</taxon>
        <taxon>Embryophyta</taxon>
        <taxon>Tracheophyta</taxon>
        <taxon>Spermatophyta</taxon>
        <taxon>Magnoliopsida</taxon>
        <taxon>Liliopsida</taxon>
        <taxon>Poales</taxon>
        <taxon>Poaceae</taxon>
        <taxon>PACMAD clade</taxon>
        <taxon>Panicoideae</taxon>
        <taxon>Panicodae</taxon>
        <taxon>Paniceae</taxon>
        <taxon>Panicinae</taxon>
        <taxon>Panicum</taxon>
        <taxon>Panicum sect. Hiantes</taxon>
    </lineage>
</organism>
<proteinExistence type="predicted"/>
<dbReference type="EMBL" id="CM029039">
    <property type="protein sequence ID" value="KAG2642558.1"/>
    <property type="molecule type" value="Genomic_DNA"/>
</dbReference>
<comment type="caution">
    <text evidence="2">The sequence shown here is derived from an EMBL/GenBank/DDBJ whole genome shotgun (WGS) entry which is preliminary data.</text>
</comment>
<name>A0A8T0W5G1_PANVG</name>
<evidence type="ECO:0000256" key="1">
    <source>
        <dbReference type="SAM" id="MobiDB-lite"/>
    </source>
</evidence>
<reference evidence="2" key="1">
    <citation type="submission" date="2020-05" db="EMBL/GenBank/DDBJ databases">
        <title>WGS assembly of Panicum virgatum.</title>
        <authorList>
            <person name="Lovell J.T."/>
            <person name="Jenkins J."/>
            <person name="Shu S."/>
            <person name="Juenger T.E."/>
            <person name="Schmutz J."/>
        </authorList>
    </citation>
    <scope>NUCLEOTIDE SEQUENCE</scope>
    <source>
        <strain evidence="2">AP13</strain>
    </source>
</reference>
<sequence length="147" mass="16198">MTLLARPRAASEGASTGRARSAAPTASGFRVAFQVDAFQILFCIHSAQLVRVQSCPLCSDGHFNSPHPLSSHSVLWLEPAPRSPQEMVFPTASPLTRTQSEVEPKEYNGSKTWIKALNLQGVHTKIKTTEGWIFSQAVQHVYLTLPW</sequence>
<gene>
    <name evidence="2" type="ORF">PVAP13_2KG196156</name>
</gene>
<keyword evidence="3" id="KW-1185">Reference proteome</keyword>